<keyword evidence="2" id="KW-1185">Reference proteome</keyword>
<dbReference type="GeneID" id="20326336"/>
<evidence type="ECO:0000313" key="1">
    <source>
        <dbReference type="EMBL" id="KER18757.1"/>
    </source>
</evidence>
<protein>
    <submittedName>
        <fullName evidence="1">Uncharacterized protein</fullName>
    </submittedName>
</protein>
<dbReference type="AlphaFoldDB" id="A0A074YZW7"/>
<proteinExistence type="predicted"/>
<name>A0A074YZW7_OPIVI</name>
<reference evidence="1 2" key="1">
    <citation type="submission" date="2013-11" db="EMBL/GenBank/DDBJ databases">
        <title>Opisthorchis viverrini - life in the bile duct.</title>
        <authorList>
            <person name="Young N.D."/>
            <person name="Nagarajan N."/>
            <person name="Lin S.J."/>
            <person name="Korhonen P.K."/>
            <person name="Jex A.R."/>
            <person name="Hall R.S."/>
            <person name="Safavi-Hemami H."/>
            <person name="Kaewkong W."/>
            <person name="Bertrand D."/>
            <person name="Gao S."/>
            <person name="Seet Q."/>
            <person name="Wongkham S."/>
            <person name="Teh B.T."/>
            <person name="Wongkham C."/>
            <person name="Intapan P.M."/>
            <person name="Maleewong W."/>
            <person name="Yang X."/>
            <person name="Hu M."/>
            <person name="Wang Z."/>
            <person name="Hofmann A."/>
            <person name="Sternberg P.W."/>
            <person name="Tan P."/>
            <person name="Wang J."/>
            <person name="Gasser R.B."/>
        </authorList>
    </citation>
    <scope>NUCLEOTIDE SEQUENCE [LARGE SCALE GENOMIC DNA]</scope>
</reference>
<dbReference type="Proteomes" id="UP000054324">
    <property type="component" value="Unassembled WGS sequence"/>
</dbReference>
<dbReference type="KEGG" id="ovi:T265_12168"/>
<dbReference type="RefSeq" id="XP_009177496.1">
    <property type="nucleotide sequence ID" value="XM_009179232.1"/>
</dbReference>
<dbReference type="CTD" id="20326336"/>
<gene>
    <name evidence="1" type="ORF">T265_12168</name>
</gene>
<accession>A0A074YZW7</accession>
<evidence type="ECO:0000313" key="2">
    <source>
        <dbReference type="Proteomes" id="UP000054324"/>
    </source>
</evidence>
<sequence length="71" mass="8360">MLKRVNGHPDFKKDPDWLHMVDIEAQEFDVNEPIWSSFNRRLSNRLVLRIGSKYVCNSHLVWVVEPPRGGE</sequence>
<dbReference type="EMBL" id="KL598124">
    <property type="protein sequence ID" value="KER18757.1"/>
    <property type="molecule type" value="Genomic_DNA"/>
</dbReference>
<organism evidence="1 2">
    <name type="scientific">Opisthorchis viverrini</name>
    <name type="common">Southeast Asian liver fluke</name>
    <dbReference type="NCBI Taxonomy" id="6198"/>
    <lineage>
        <taxon>Eukaryota</taxon>
        <taxon>Metazoa</taxon>
        <taxon>Spiralia</taxon>
        <taxon>Lophotrochozoa</taxon>
        <taxon>Platyhelminthes</taxon>
        <taxon>Trematoda</taxon>
        <taxon>Digenea</taxon>
        <taxon>Opisthorchiida</taxon>
        <taxon>Opisthorchiata</taxon>
        <taxon>Opisthorchiidae</taxon>
        <taxon>Opisthorchis</taxon>
    </lineage>
</organism>